<accession>A0A5B7GUF7</accession>
<name>A0A5B7GUF7_PORTR</name>
<evidence type="ECO:0000256" key="1">
    <source>
        <dbReference type="SAM" id="MobiDB-lite"/>
    </source>
</evidence>
<keyword evidence="3" id="KW-1185">Reference proteome</keyword>
<dbReference type="Proteomes" id="UP000324222">
    <property type="component" value="Unassembled WGS sequence"/>
</dbReference>
<protein>
    <submittedName>
        <fullName evidence="2">Uncharacterized protein</fullName>
    </submittedName>
</protein>
<dbReference type="AlphaFoldDB" id="A0A5B7GUF7"/>
<dbReference type="EMBL" id="VSRR010018350">
    <property type="protein sequence ID" value="MPC61263.1"/>
    <property type="molecule type" value="Genomic_DNA"/>
</dbReference>
<evidence type="ECO:0000313" key="3">
    <source>
        <dbReference type="Proteomes" id="UP000324222"/>
    </source>
</evidence>
<proteinExistence type="predicted"/>
<feature type="region of interest" description="Disordered" evidence="1">
    <location>
        <begin position="43"/>
        <end position="65"/>
    </location>
</feature>
<comment type="caution">
    <text evidence="2">The sequence shown here is derived from an EMBL/GenBank/DDBJ whole genome shotgun (WGS) entry which is preliminary data.</text>
</comment>
<reference evidence="2 3" key="1">
    <citation type="submission" date="2019-05" db="EMBL/GenBank/DDBJ databases">
        <title>Another draft genome of Portunus trituberculatus and its Hox gene families provides insights of decapod evolution.</title>
        <authorList>
            <person name="Jeong J.-H."/>
            <person name="Song I."/>
            <person name="Kim S."/>
            <person name="Choi T."/>
            <person name="Kim D."/>
            <person name="Ryu S."/>
            <person name="Kim W."/>
        </authorList>
    </citation>
    <scope>NUCLEOTIDE SEQUENCE [LARGE SCALE GENOMIC DNA]</scope>
    <source>
        <tissue evidence="2">Muscle</tissue>
    </source>
</reference>
<sequence>MNLVEWRRRRPGRNQLGGRDTEFEMMPTEPRQHERQFITVMRSANGPGTRRPHMASGSLPNIASLTNMKGRAGGVELDKGGAERGRGKGRVVRYDCCGGSMLRDNDSKQ</sequence>
<feature type="region of interest" description="Disordered" evidence="1">
    <location>
        <begin position="1"/>
        <end position="21"/>
    </location>
</feature>
<organism evidence="2 3">
    <name type="scientific">Portunus trituberculatus</name>
    <name type="common">Swimming crab</name>
    <name type="synonym">Neptunus trituberculatus</name>
    <dbReference type="NCBI Taxonomy" id="210409"/>
    <lineage>
        <taxon>Eukaryota</taxon>
        <taxon>Metazoa</taxon>
        <taxon>Ecdysozoa</taxon>
        <taxon>Arthropoda</taxon>
        <taxon>Crustacea</taxon>
        <taxon>Multicrustacea</taxon>
        <taxon>Malacostraca</taxon>
        <taxon>Eumalacostraca</taxon>
        <taxon>Eucarida</taxon>
        <taxon>Decapoda</taxon>
        <taxon>Pleocyemata</taxon>
        <taxon>Brachyura</taxon>
        <taxon>Eubrachyura</taxon>
        <taxon>Portunoidea</taxon>
        <taxon>Portunidae</taxon>
        <taxon>Portuninae</taxon>
        <taxon>Portunus</taxon>
    </lineage>
</organism>
<gene>
    <name evidence="2" type="ORF">E2C01_055332</name>
</gene>
<evidence type="ECO:0000313" key="2">
    <source>
        <dbReference type="EMBL" id="MPC61263.1"/>
    </source>
</evidence>